<proteinExistence type="inferred from homology"/>
<comment type="pathway">
    <text evidence="2">Cell wall biogenesis; peptidoglycan biosynthesis.</text>
</comment>
<keyword evidence="5" id="KW-0472">Membrane</keyword>
<dbReference type="Pfam" id="PF03717">
    <property type="entry name" value="PBP_dimer"/>
    <property type="match status" value="1"/>
</dbReference>
<comment type="caution">
    <text evidence="9">The sequence shown here is derived from an EMBL/GenBank/DDBJ whole genome shotgun (WGS) entry which is preliminary data.</text>
</comment>
<dbReference type="SMART" id="SM00740">
    <property type="entry name" value="PASTA"/>
    <property type="match status" value="2"/>
</dbReference>
<protein>
    <recommendedName>
        <fullName evidence="4">serine-type D-Ala-D-Ala carboxypeptidase</fullName>
        <ecNumber evidence="4">3.4.16.4</ecNumber>
    </recommendedName>
</protein>
<evidence type="ECO:0000256" key="2">
    <source>
        <dbReference type="ARBA" id="ARBA00004752"/>
    </source>
</evidence>
<comment type="similarity">
    <text evidence="3">Belongs to the transpeptidase family.</text>
</comment>
<keyword evidence="10" id="KW-1185">Reference proteome</keyword>
<sequence length="733" mass="80481">MKATNKNLNMNRGAAILALLFVFLFLLVFIRFLYIQATGTVHGEVLAARAEVLYESKRPIEATRGSILDTNGKVIAEDKATYKLIAILDDQLTTNPDTPQHVVDIQKTAQQLAPLLNLEISDVVKILSKKNVYQVEFGSAGRNITHSLKEKIEDLQLPGVTFIRDTQRFYPNGLFASHLIGYAQKDEETNETKGMMGLEKTLDKYLHEEDGYVKYQQDGYSWRLPNSKDEIIAPKNGNNVHLTIDQKIQTFLEDSMNQVVTKYSPEKIIAVVADPKTGKILAMGQRPSFDPNKRDITSYYNDVVSYPFEPGSTMKIFTLAAAINEGVYNGEAIFQSGTYAVDGPDIKDHNHGNGWGPITYNEGVQRSSNVGFSIIADQLLGTDRLYQYLNKFGFVAKTGIDLPDEASSKINFDIHRDKVSTAFGQASAVTPIQQIQAATAIANGGKMMKPYVIEKITNADTNKVVKETEPTIVSEPITEATANSVLSILDSVVSSEKGTGKPFRIEGYNIAGKTGTAQISTSSGYLSGNDNHIFSFLGMAPTENPELIVYVAVQQPKLKGEAGSTPVSMIFNTVMENSLKYMQIAPTNEGGISKQVETSEMNLPSLAGLTTEEAVKQLEELSLEPIIIGTGKQIIAHYPKASTEMILNEKVLLKTTEEALMPDLSGWSKRDLMKLGNLLEITIQTEGSGYVVKQGIKKGSTVKKGDVLQVTLKSDTNQKEQSTDNDKSDKNEG</sequence>
<name>A0ABT9ZHJ4_9BACI</name>
<comment type="subcellular location">
    <subcellularLocation>
        <location evidence="1">Membrane</location>
    </subcellularLocation>
</comment>
<dbReference type="EC" id="3.4.16.4" evidence="4"/>
<dbReference type="InterPro" id="IPR005543">
    <property type="entry name" value="PASTA_dom"/>
</dbReference>
<evidence type="ECO:0000256" key="3">
    <source>
        <dbReference type="ARBA" id="ARBA00007171"/>
    </source>
</evidence>
<evidence type="ECO:0000256" key="5">
    <source>
        <dbReference type="ARBA" id="ARBA00023136"/>
    </source>
</evidence>
<dbReference type="InterPro" id="IPR001460">
    <property type="entry name" value="PCN-bd_Tpept"/>
</dbReference>
<reference evidence="9 10" key="1">
    <citation type="submission" date="2023-07" db="EMBL/GenBank/DDBJ databases">
        <title>Genomic Encyclopedia of Type Strains, Phase IV (KMG-IV): sequencing the most valuable type-strain genomes for metagenomic binning, comparative biology and taxonomic classification.</title>
        <authorList>
            <person name="Goeker M."/>
        </authorList>
    </citation>
    <scope>NUCLEOTIDE SEQUENCE [LARGE SCALE GENOMIC DNA]</scope>
    <source>
        <strain evidence="9 10">DSM 29005</strain>
    </source>
</reference>
<evidence type="ECO:0000259" key="8">
    <source>
        <dbReference type="PROSITE" id="PS51178"/>
    </source>
</evidence>
<evidence type="ECO:0000313" key="9">
    <source>
        <dbReference type="EMBL" id="MDQ0231276.1"/>
    </source>
</evidence>
<evidence type="ECO:0000256" key="7">
    <source>
        <dbReference type="SAM" id="MobiDB-lite"/>
    </source>
</evidence>
<dbReference type="InterPro" id="IPR050515">
    <property type="entry name" value="Beta-lactam/transpept"/>
</dbReference>
<dbReference type="SUPFAM" id="SSF56519">
    <property type="entry name" value="Penicillin binding protein dimerisation domain"/>
    <property type="match status" value="1"/>
</dbReference>
<dbReference type="RefSeq" id="WP_307341922.1">
    <property type="nucleotide sequence ID" value="NZ_JAUSUD010000011.1"/>
</dbReference>
<gene>
    <name evidence="9" type="ORF">J2S19_002559</name>
</gene>
<dbReference type="SUPFAM" id="SSF54184">
    <property type="entry name" value="Penicillin-binding protein 2x (pbp-2x), c-terminal domain"/>
    <property type="match status" value="2"/>
</dbReference>
<dbReference type="PROSITE" id="PS51178">
    <property type="entry name" value="PASTA"/>
    <property type="match status" value="1"/>
</dbReference>
<dbReference type="PANTHER" id="PTHR30627:SF26">
    <property type="entry name" value="PENICILLIN-BINDING PROTEIN 2B"/>
    <property type="match status" value="1"/>
</dbReference>
<dbReference type="CDD" id="cd06576">
    <property type="entry name" value="PASTA_Pbp2x-like_1"/>
    <property type="match status" value="1"/>
</dbReference>
<dbReference type="SUPFAM" id="SSF56601">
    <property type="entry name" value="beta-lactamase/transpeptidase-like"/>
    <property type="match status" value="1"/>
</dbReference>
<feature type="compositionally biased region" description="Basic and acidic residues" evidence="7">
    <location>
        <begin position="716"/>
        <end position="733"/>
    </location>
</feature>
<dbReference type="InterPro" id="IPR012338">
    <property type="entry name" value="Beta-lactam/transpept-like"/>
</dbReference>
<dbReference type="Pfam" id="PF03793">
    <property type="entry name" value="PASTA"/>
    <property type="match status" value="2"/>
</dbReference>
<evidence type="ECO:0000313" key="10">
    <source>
        <dbReference type="Proteomes" id="UP001234495"/>
    </source>
</evidence>
<dbReference type="InterPro" id="IPR036138">
    <property type="entry name" value="PBP_dimer_sf"/>
</dbReference>
<organism evidence="9 10">
    <name type="scientific">Metabacillus malikii</name>
    <dbReference type="NCBI Taxonomy" id="1504265"/>
    <lineage>
        <taxon>Bacteria</taxon>
        <taxon>Bacillati</taxon>
        <taxon>Bacillota</taxon>
        <taxon>Bacilli</taxon>
        <taxon>Bacillales</taxon>
        <taxon>Bacillaceae</taxon>
        <taxon>Metabacillus</taxon>
    </lineage>
</organism>
<evidence type="ECO:0000256" key="1">
    <source>
        <dbReference type="ARBA" id="ARBA00004370"/>
    </source>
</evidence>
<dbReference type="EMBL" id="JAUSUD010000011">
    <property type="protein sequence ID" value="MDQ0231276.1"/>
    <property type="molecule type" value="Genomic_DNA"/>
</dbReference>
<dbReference type="Proteomes" id="UP001234495">
    <property type="component" value="Unassembled WGS sequence"/>
</dbReference>
<feature type="region of interest" description="Disordered" evidence="7">
    <location>
        <begin position="713"/>
        <end position="733"/>
    </location>
</feature>
<accession>A0ABT9ZHJ4</accession>
<dbReference type="Gene3D" id="2.20.70.70">
    <property type="match status" value="1"/>
</dbReference>
<evidence type="ECO:0000256" key="6">
    <source>
        <dbReference type="ARBA" id="ARBA00034000"/>
    </source>
</evidence>
<comment type="catalytic activity">
    <reaction evidence="6">
        <text>Preferential cleavage: (Ac)2-L-Lys-D-Ala-|-D-Ala. Also transpeptidation of peptidyl-alanyl moieties that are N-acyl substituents of D-alanine.</text>
        <dbReference type="EC" id="3.4.16.4"/>
    </reaction>
</comment>
<dbReference type="PANTHER" id="PTHR30627">
    <property type="entry name" value="PEPTIDOGLYCAN D,D-TRANSPEPTIDASE"/>
    <property type="match status" value="1"/>
</dbReference>
<dbReference type="CDD" id="cd06575">
    <property type="entry name" value="PASTA_Pbp2x-like_2"/>
    <property type="match status" value="1"/>
</dbReference>
<feature type="domain" description="PASTA" evidence="8">
    <location>
        <begin position="655"/>
        <end position="714"/>
    </location>
</feature>
<dbReference type="Gene3D" id="3.30.70.2110">
    <property type="match status" value="1"/>
</dbReference>
<dbReference type="Gene3D" id="3.40.710.10">
    <property type="entry name" value="DD-peptidase/beta-lactamase superfamily"/>
    <property type="match status" value="1"/>
</dbReference>
<dbReference type="InterPro" id="IPR005311">
    <property type="entry name" value="PBP_dimer"/>
</dbReference>
<evidence type="ECO:0000256" key="4">
    <source>
        <dbReference type="ARBA" id="ARBA00012448"/>
    </source>
</evidence>
<dbReference type="Pfam" id="PF00905">
    <property type="entry name" value="Transpeptidase"/>
    <property type="match status" value="1"/>
</dbReference>
<dbReference type="Gene3D" id="3.90.1310.10">
    <property type="entry name" value="Penicillin-binding protein 2a (Domain 2)"/>
    <property type="match status" value="1"/>
</dbReference>